<dbReference type="OrthoDB" id="146902at2"/>
<dbReference type="CDD" id="cd11614">
    <property type="entry name" value="SAF_CpaB_FlgA_like"/>
    <property type="match status" value="1"/>
</dbReference>
<comment type="caution">
    <text evidence="3">The sequence shown here is derived from an EMBL/GenBank/DDBJ whole genome shotgun (WGS) entry which is preliminary data.</text>
</comment>
<dbReference type="SMART" id="SM00858">
    <property type="entry name" value="SAF"/>
    <property type="match status" value="1"/>
</dbReference>
<gene>
    <name evidence="3" type="primary">cpaB</name>
    <name evidence="3" type="ORF">DNK06_07590</name>
</gene>
<dbReference type="NCBIfam" id="TIGR03177">
    <property type="entry name" value="pilus_cpaB"/>
    <property type="match status" value="1"/>
</dbReference>
<dbReference type="Pfam" id="PF08666">
    <property type="entry name" value="SAF"/>
    <property type="match status" value="1"/>
</dbReference>
<protein>
    <submittedName>
        <fullName evidence="3">Flp pilus assembly protein CpaB</fullName>
    </submittedName>
</protein>
<dbReference type="AlphaFoldDB" id="A0A4Q9QNQ8"/>
<name>A0A4Q9QNQ8_9GAMM</name>
<evidence type="ECO:0000256" key="1">
    <source>
        <dbReference type="SAM" id="MobiDB-lite"/>
    </source>
</evidence>
<accession>A0A4Q9QNQ8</accession>
<evidence type="ECO:0000259" key="2">
    <source>
        <dbReference type="SMART" id="SM00858"/>
    </source>
</evidence>
<dbReference type="RefSeq" id="WP_131179426.1">
    <property type="nucleotide sequence ID" value="NZ_QJUI01000005.1"/>
</dbReference>
<dbReference type="Pfam" id="PF16976">
    <property type="entry name" value="RcpC"/>
    <property type="match status" value="1"/>
</dbReference>
<proteinExistence type="predicted"/>
<reference evidence="3 4" key="1">
    <citation type="submission" date="2018-06" db="EMBL/GenBank/DDBJ databases">
        <title>Three novel Pseudomonas species isolated from symptomatic oak.</title>
        <authorList>
            <person name="Bueno-Gonzalez V."/>
            <person name="Brady C."/>
        </authorList>
    </citation>
    <scope>NUCLEOTIDE SEQUENCE [LARGE SCALE GENOMIC DNA]</scope>
    <source>
        <strain evidence="3 4">P9A</strain>
    </source>
</reference>
<sequence length="318" mass="34364">MNSRLTLVLAGVLLVGAVVTGYWGLSLSREPVARSPVPVDSVTPDTVAAPATIREQVISEVDEQRRTDVVVLARSVRPLVPISREDLAVERLLIAPPGSFSNPDELVGRTLWRETPAGSVLNQATFEMGGPLARMIRPQERAIAVAVDEVIGGGGHLSPGDYVDVLLYLRQDEKNRDQTAQVLIPALRLLSVGDELGATNQGEAARPAGEPDDDKRRRRSVASTAVLAVPEALLTRFMLAAQVGSLRLAVRSVDEKLLAGYYAGNALKVDIEEAQRQLFQFEKLALRGTPPRPQPGLVQRAPAGIQVYRGNDVTRQNP</sequence>
<organism evidence="3 4">
    <name type="scientific">Phytopseudomonas daroniae</name>
    <dbReference type="NCBI Taxonomy" id="2487519"/>
    <lineage>
        <taxon>Bacteria</taxon>
        <taxon>Pseudomonadati</taxon>
        <taxon>Pseudomonadota</taxon>
        <taxon>Gammaproteobacteria</taxon>
        <taxon>Pseudomonadales</taxon>
        <taxon>Pseudomonadaceae</taxon>
        <taxon>Phytopseudomonas</taxon>
    </lineage>
</organism>
<evidence type="ECO:0000313" key="3">
    <source>
        <dbReference type="EMBL" id="TBU81630.1"/>
    </source>
</evidence>
<keyword evidence="4" id="KW-1185">Reference proteome</keyword>
<dbReference type="EMBL" id="QJUI01000005">
    <property type="protein sequence ID" value="TBU81630.1"/>
    <property type="molecule type" value="Genomic_DNA"/>
</dbReference>
<dbReference type="Proteomes" id="UP000292302">
    <property type="component" value="Unassembled WGS sequence"/>
</dbReference>
<dbReference type="InterPro" id="IPR031571">
    <property type="entry name" value="RcpC_dom"/>
</dbReference>
<feature type="domain" description="SAF" evidence="2">
    <location>
        <begin position="67"/>
        <end position="127"/>
    </location>
</feature>
<dbReference type="InterPro" id="IPR013974">
    <property type="entry name" value="SAF"/>
</dbReference>
<feature type="region of interest" description="Disordered" evidence="1">
    <location>
        <begin position="198"/>
        <end position="219"/>
    </location>
</feature>
<dbReference type="InterPro" id="IPR017592">
    <property type="entry name" value="Pilus_assmbl_Flp-typ_CpaB"/>
</dbReference>
<evidence type="ECO:0000313" key="4">
    <source>
        <dbReference type="Proteomes" id="UP000292302"/>
    </source>
</evidence>